<keyword evidence="2" id="KW-1185">Reference proteome</keyword>
<dbReference type="RefSeq" id="WP_145257907.1">
    <property type="nucleotide sequence ID" value="NZ_CP036279.1"/>
</dbReference>
<sequence>MSFNRQPAPRTLGLLRQMTRRLRAALSEQPRRKKWLRPALSFESLQERLTPSTTDGIGIFRPDTAEFAFNTSELTDFNSREFFTITFGNAGDQGYVGDFTGNGIPNVGIRRGETFFINTSSINAFDSAAYVSVRIGLDTDQVLIGDWDGDQVDDIGLYRAELATYVAIDIPVLNTGQRGTITASNIRNITYGSGQADPDSGPILPAVGHVIEDYFGDQIGYQTDGFIFIADIDITQLTAGNTSVTETVTMNPSVFGVAGDAPLLGQWVEGEIDQRGLYRSSSITYSFSSLNSSSVQFGLTGDVGIRGRWIGLSGSSATLLESPLDEGLVDSFFDLEEEE</sequence>
<dbReference type="AlphaFoldDB" id="A0A518B2T8"/>
<evidence type="ECO:0000313" key="1">
    <source>
        <dbReference type="EMBL" id="QDU61299.1"/>
    </source>
</evidence>
<protein>
    <recommendedName>
        <fullName evidence="3">FG-GAP repeat protein</fullName>
    </recommendedName>
</protein>
<proteinExistence type="predicted"/>
<evidence type="ECO:0008006" key="3">
    <source>
        <dbReference type="Google" id="ProtNLM"/>
    </source>
</evidence>
<organism evidence="1 2">
    <name type="scientific">Kolteria novifilia</name>
    <dbReference type="NCBI Taxonomy" id="2527975"/>
    <lineage>
        <taxon>Bacteria</taxon>
        <taxon>Pseudomonadati</taxon>
        <taxon>Planctomycetota</taxon>
        <taxon>Planctomycetia</taxon>
        <taxon>Kolteriales</taxon>
        <taxon>Kolteriaceae</taxon>
        <taxon>Kolteria</taxon>
    </lineage>
</organism>
<name>A0A518B2T8_9BACT</name>
<dbReference type="OrthoDB" id="218636at2"/>
<dbReference type="Proteomes" id="UP000317093">
    <property type="component" value="Chromosome"/>
</dbReference>
<reference evidence="1 2" key="1">
    <citation type="submission" date="2019-02" db="EMBL/GenBank/DDBJ databases">
        <title>Deep-cultivation of Planctomycetes and their phenomic and genomic characterization uncovers novel biology.</title>
        <authorList>
            <person name="Wiegand S."/>
            <person name="Jogler M."/>
            <person name="Boedeker C."/>
            <person name="Pinto D."/>
            <person name="Vollmers J."/>
            <person name="Rivas-Marin E."/>
            <person name="Kohn T."/>
            <person name="Peeters S.H."/>
            <person name="Heuer A."/>
            <person name="Rast P."/>
            <person name="Oberbeckmann S."/>
            <person name="Bunk B."/>
            <person name="Jeske O."/>
            <person name="Meyerdierks A."/>
            <person name="Storesund J.E."/>
            <person name="Kallscheuer N."/>
            <person name="Luecker S."/>
            <person name="Lage O.M."/>
            <person name="Pohl T."/>
            <person name="Merkel B.J."/>
            <person name="Hornburger P."/>
            <person name="Mueller R.-W."/>
            <person name="Bruemmer F."/>
            <person name="Labrenz M."/>
            <person name="Spormann A.M."/>
            <person name="Op den Camp H."/>
            <person name="Overmann J."/>
            <person name="Amann R."/>
            <person name="Jetten M.S.M."/>
            <person name="Mascher T."/>
            <person name="Medema M.H."/>
            <person name="Devos D.P."/>
            <person name="Kaster A.-K."/>
            <person name="Ovreas L."/>
            <person name="Rohde M."/>
            <person name="Galperin M.Y."/>
            <person name="Jogler C."/>
        </authorList>
    </citation>
    <scope>NUCLEOTIDE SEQUENCE [LARGE SCALE GENOMIC DNA]</scope>
    <source>
        <strain evidence="1 2">Pan216</strain>
    </source>
</reference>
<evidence type="ECO:0000313" key="2">
    <source>
        <dbReference type="Proteomes" id="UP000317093"/>
    </source>
</evidence>
<dbReference type="KEGG" id="knv:Pan216_21540"/>
<gene>
    <name evidence="1" type="ORF">Pan216_21540</name>
</gene>
<dbReference type="EMBL" id="CP036279">
    <property type="protein sequence ID" value="QDU61299.1"/>
    <property type="molecule type" value="Genomic_DNA"/>
</dbReference>
<accession>A0A518B2T8</accession>